<dbReference type="PROSITE" id="PS50995">
    <property type="entry name" value="HTH_MARR_2"/>
    <property type="match status" value="1"/>
</dbReference>
<dbReference type="AlphaFoldDB" id="A0A329YJP1"/>
<dbReference type="PRINTS" id="PR00598">
    <property type="entry name" value="HTHMARR"/>
</dbReference>
<name>A0A329YJP1_RHITR</name>
<dbReference type="GO" id="GO:0006950">
    <property type="term" value="P:response to stress"/>
    <property type="evidence" value="ECO:0007669"/>
    <property type="project" value="TreeGrafter"/>
</dbReference>
<evidence type="ECO:0000259" key="1">
    <source>
        <dbReference type="PROSITE" id="PS50995"/>
    </source>
</evidence>
<reference evidence="2 3" key="1">
    <citation type="submission" date="2018-06" db="EMBL/GenBank/DDBJ databases">
        <title>Whole Genome Sequence of an efficient microsymbiont, Rhizobium tropici.</title>
        <authorList>
            <person name="Srinivasan R."/>
            <person name="Singh H.V."/>
            <person name="Srivastava R."/>
            <person name="Kumari B."/>
            <person name="Radhakrishna A."/>
        </authorList>
    </citation>
    <scope>NUCLEOTIDE SEQUENCE [LARGE SCALE GENOMIC DNA]</scope>
    <source>
        <strain evidence="2 3">IGFRI Rhizo-19</strain>
    </source>
</reference>
<sequence>MADNNDITKTDTQAGYQVTEQVGHLLRKAYQRHLAIFQDNAVDPSLTSVQFVTLCALRDNGPISQGELVKATAVDQATIRGIIDRLKSKNMIEISRDAHDGRKVIVSLTQAGEAILEQMYPRARSITEKTMGPLNPAEQVALLYLLRKIADVDPETGEAADLG</sequence>
<evidence type="ECO:0000313" key="2">
    <source>
        <dbReference type="EMBL" id="RAX41345.1"/>
    </source>
</evidence>
<accession>A0A329YJP1</accession>
<dbReference type="OrthoDB" id="9814496at2"/>
<dbReference type="EMBL" id="QMKK01000030">
    <property type="protein sequence ID" value="RAX41345.1"/>
    <property type="molecule type" value="Genomic_DNA"/>
</dbReference>
<dbReference type="SUPFAM" id="SSF46785">
    <property type="entry name" value="Winged helix' DNA-binding domain"/>
    <property type="match status" value="1"/>
</dbReference>
<protein>
    <submittedName>
        <fullName evidence="2">MarR family transcriptional regulator</fullName>
    </submittedName>
</protein>
<dbReference type="PANTHER" id="PTHR33164">
    <property type="entry name" value="TRANSCRIPTIONAL REGULATOR, MARR FAMILY"/>
    <property type="match status" value="1"/>
</dbReference>
<feature type="domain" description="HTH marR-type" evidence="1">
    <location>
        <begin position="19"/>
        <end position="151"/>
    </location>
</feature>
<dbReference type="RefSeq" id="WP_112342074.1">
    <property type="nucleotide sequence ID" value="NZ_QMKK01000030.1"/>
</dbReference>
<dbReference type="InterPro" id="IPR036390">
    <property type="entry name" value="WH_DNA-bd_sf"/>
</dbReference>
<evidence type="ECO:0000313" key="3">
    <source>
        <dbReference type="Proteomes" id="UP000251205"/>
    </source>
</evidence>
<dbReference type="GO" id="GO:0003700">
    <property type="term" value="F:DNA-binding transcription factor activity"/>
    <property type="evidence" value="ECO:0007669"/>
    <property type="project" value="InterPro"/>
</dbReference>
<dbReference type="SMART" id="SM00347">
    <property type="entry name" value="HTH_MARR"/>
    <property type="match status" value="1"/>
</dbReference>
<comment type="caution">
    <text evidence="2">The sequence shown here is derived from an EMBL/GenBank/DDBJ whole genome shotgun (WGS) entry which is preliminary data.</text>
</comment>
<dbReference type="Pfam" id="PF01047">
    <property type="entry name" value="MarR"/>
    <property type="match status" value="1"/>
</dbReference>
<dbReference type="InterPro" id="IPR000835">
    <property type="entry name" value="HTH_MarR-typ"/>
</dbReference>
<gene>
    <name evidence="2" type="ORF">DQ393_12395</name>
</gene>
<dbReference type="Proteomes" id="UP000251205">
    <property type="component" value="Unassembled WGS sequence"/>
</dbReference>
<dbReference type="PANTHER" id="PTHR33164:SF95">
    <property type="entry name" value="TRANSCRIPTIONAL REGULATOR"/>
    <property type="match status" value="1"/>
</dbReference>
<dbReference type="Gene3D" id="1.10.10.10">
    <property type="entry name" value="Winged helix-like DNA-binding domain superfamily/Winged helix DNA-binding domain"/>
    <property type="match status" value="1"/>
</dbReference>
<organism evidence="2 3">
    <name type="scientific">Rhizobium tropici</name>
    <dbReference type="NCBI Taxonomy" id="398"/>
    <lineage>
        <taxon>Bacteria</taxon>
        <taxon>Pseudomonadati</taxon>
        <taxon>Pseudomonadota</taxon>
        <taxon>Alphaproteobacteria</taxon>
        <taxon>Hyphomicrobiales</taxon>
        <taxon>Rhizobiaceae</taxon>
        <taxon>Rhizobium/Agrobacterium group</taxon>
        <taxon>Rhizobium</taxon>
    </lineage>
</organism>
<dbReference type="InterPro" id="IPR036388">
    <property type="entry name" value="WH-like_DNA-bd_sf"/>
</dbReference>
<proteinExistence type="predicted"/>
<dbReference type="InterPro" id="IPR039422">
    <property type="entry name" value="MarR/SlyA-like"/>
</dbReference>